<dbReference type="Proteomes" id="UP000790377">
    <property type="component" value="Unassembled WGS sequence"/>
</dbReference>
<sequence>MPSAQTASQEELKAAKVPIAWRDQCSALLIPLNTCRRKTLYMPWECNDERHTYEKCQYDDLMRRMREMSKLKLQQAEEAEEA</sequence>
<gene>
    <name evidence="1" type="ORF">BJ138DRAFT_1168484</name>
</gene>
<proteinExistence type="predicted"/>
<comment type="caution">
    <text evidence="1">The sequence shown here is derived from an EMBL/GenBank/DDBJ whole genome shotgun (WGS) entry which is preliminary data.</text>
</comment>
<organism evidence="1 2">
    <name type="scientific">Hygrophoropsis aurantiaca</name>
    <dbReference type="NCBI Taxonomy" id="72124"/>
    <lineage>
        <taxon>Eukaryota</taxon>
        <taxon>Fungi</taxon>
        <taxon>Dikarya</taxon>
        <taxon>Basidiomycota</taxon>
        <taxon>Agaricomycotina</taxon>
        <taxon>Agaricomycetes</taxon>
        <taxon>Agaricomycetidae</taxon>
        <taxon>Boletales</taxon>
        <taxon>Coniophorineae</taxon>
        <taxon>Hygrophoropsidaceae</taxon>
        <taxon>Hygrophoropsis</taxon>
    </lineage>
</organism>
<dbReference type="EMBL" id="MU269165">
    <property type="protein sequence ID" value="KAH7903159.1"/>
    <property type="molecule type" value="Genomic_DNA"/>
</dbReference>
<accession>A0ACB7ZPS5</accession>
<evidence type="ECO:0000313" key="2">
    <source>
        <dbReference type="Proteomes" id="UP000790377"/>
    </source>
</evidence>
<name>A0ACB7ZPS5_9AGAM</name>
<keyword evidence="2" id="KW-1185">Reference proteome</keyword>
<reference evidence="1" key="1">
    <citation type="journal article" date="2021" name="New Phytol.">
        <title>Evolutionary innovations through gain and loss of genes in the ectomycorrhizal Boletales.</title>
        <authorList>
            <person name="Wu G."/>
            <person name="Miyauchi S."/>
            <person name="Morin E."/>
            <person name="Kuo A."/>
            <person name="Drula E."/>
            <person name="Varga T."/>
            <person name="Kohler A."/>
            <person name="Feng B."/>
            <person name="Cao Y."/>
            <person name="Lipzen A."/>
            <person name="Daum C."/>
            <person name="Hundley H."/>
            <person name="Pangilinan J."/>
            <person name="Johnson J."/>
            <person name="Barry K."/>
            <person name="LaButti K."/>
            <person name="Ng V."/>
            <person name="Ahrendt S."/>
            <person name="Min B."/>
            <person name="Choi I.G."/>
            <person name="Park H."/>
            <person name="Plett J.M."/>
            <person name="Magnuson J."/>
            <person name="Spatafora J.W."/>
            <person name="Nagy L.G."/>
            <person name="Henrissat B."/>
            <person name="Grigoriev I.V."/>
            <person name="Yang Z.L."/>
            <person name="Xu J."/>
            <person name="Martin F.M."/>
        </authorList>
    </citation>
    <scope>NUCLEOTIDE SEQUENCE</scope>
    <source>
        <strain evidence="1">ATCC 28755</strain>
    </source>
</reference>
<evidence type="ECO:0000313" key="1">
    <source>
        <dbReference type="EMBL" id="KAH7903159.1"/>
    </source>
</evidence>
<protein>
    <submittedName>
        <fullName evidence="1">NADH-ubiquinone oxidoreductase B18 subunit-domain-containing protein</fullName>
    </submittedName>
</protein>